<dbReference type="InterPro" id="IPR036366">
    <property type="entry name" value="PGBDSf"/>
</dbReference>
<dbReference type="InterPro" id="IPR036779">
    <property type="entry name" value="LysM_dom_sf"/>
</dbReference>
<keyword evidence="6" id="KW-0482">Metalloprotease</keyword>
<dbReference type="InterPro" id="IPR036365">
    <property type="entry name" value="PGBD-like_sf"/>
</dbReference>
<dbReference type="PROSITE" id="PS51782">
    <property type="entry name" value="LYSM"/>
    <property type="match status" value="1"/>
</dbReference>
<dbReference type="OrthoDB" id="9811296at2"/>
<dbReference type="EMBL" id="FUZT01000011">
    <property type="protein sequence ID" value="SKC84117.1"/>
    <property type="molecule type" value="Genomic_DNA"/>
</dbReference>
<dbReference type="InterPro" id="IPR018392">
    <property type="entry name" value="LysM"/>
</dbReference>
<dbReference type="CDD" id="cd00118">
    <property type="entry name" value="LysM"/>
    <property type="match status" value="1"/>
</dbReference>
<organism evidence="10 11">
    <name type="scientific">Maledivibacter halophilus</name>
    <dbReference type="NCBI Taxonomy" id="36842"/>
    <lineage>
        <taxon>Bacteria</taxon>
        <taxon>Bacillati</taxon>
        <taxon>Bacillota</taxon>
        <taxon>Clostridia</taxon>
        <taxon>Peptostreptococcales</taxon>
        <taxon>Caminicellaceae</taxon>
        <taxon>Maledivibacter</taxon>
    </lineage>
</organism>
<dbReference type="RefSeq" id="WP_079494097.1">
    <property type="nucleotide sequence ID" value="NZ_FUZT01000011.1"/>
</dbReference>
<keyword evidence="11" id="KW-1185">Reference proteome</keyword>
<dbReference type="Gene3D" id="1.10.101.10">
    <property type="entry name" value="PGBD-like superfamily/PGBD"/>
    <property type="match status" value="1"/>
</dbReference>
<evidence type="ECO:0000259" key="8">
    <source>
        <dbReference type="PROSITE" id="PS51782"/>
    </source>
</evidence>
<feature type="domain" description="Peptidase M14" evidence="9">
    <location>
        <begin position="128"/>
        <end position="423"/>
    </location>
</feature>
<dbReference type="Gene3D" id="3.10.350.10">
    <property type="entry name" value="LysM domain"/>
    <property type="match status" value="1"/>
</dbReference>
<evidence type="ECO:0000256" key="7">
    <source>
        <dbReference type="PROSITE-ProRule" id="PRU01379"/>
    </source>
</evidence>
<dbReference type="PROSITE" id="PS52035">
    <property type="entry name" value="PEPTIDASE_M14"/>
    <property type="match status" value="1"/>
</dbReference>
<name>A0A1T5M7A5_9FIRM</name>
<protein>
    <submittedName>
        <fullName evidence="10">Gamma-D-glutamyl-(L)-meso-diaminopimelate peptidase I Metallo peptidase. MEROPS family M14C</fullName>
    </submittedName>
</protein>
<dbReference type="InterPro" id="IPR034274">
    <property type="entry name" value="ENP1_M14_CPD"/>
</dbReference>
<feature type="domain" description="LysM" evidence="8">
    <location>
        <begin position="73"/>
        <end position="117"/>
    </location>
</feature>
<dbReference type="Pfam" id="PF00246">
    <property type="entry name" value="Peptidase_M14"/>
    <property type="match status" value="1"/>
</dbReference>
<dbReference type="Gene3D" id="3.40.630.10">
    <property type="entry name" value="Zn peptidases"/>
    <property type="match status" value="1"/>
</dbReference>
<dbReference type="GO" id="GO:0006508">
    <property type="term" value="P:proteolysis"/>
    <property type="evidence" value="ECO:0007669"/>
    <property type="project" value="UniProtKB-KW"/>
</dbReference>
<reference evidence="10 11" key="1">
    <citation type="submission" date="2017-02" db="EMBL/GenBank/DDBJ databases">
        <authorList>
            <person name="Peterson S.W."/>
        </authorList>
    </citation>
    <scope>NUCLEOTIDE SEQUENCE [LARGE SCALE GENOMIC DNA]</scope>
    <source>
        <strain evidence="10 11">M1</strain>
    </source>
</reference>
<dbReference type="CDD" id="cd06229">
    <property type="entry name" value="M14_Endopeptidase_I"/>
    <property type="match status" value="1"/>
</dbReference>
<dbReference type="GO" id="GO:0008270">
    <property type="term" value="F:zinc ion binding"/>
    <property type="evidence" value="ECO:0007669"/>
    <property type="project" value="InterPro"/>
</dbReference>
<evidence type="ECO:0000256" key="4">
    <source>
        <dbReference type="ARBA" id="ARBA00022801"/>
    </source>
</evidence>
<comment type="cofactor">
    <cofactor evidence="1">
        <name>Zn(2+)</name>
        <dbReference type="ChEBI" id="CHEBI:29105"/>
    </cofactor>
</comment>
<dbReference type="SUPFAM" id="SSF53187">
    <property type="entry name" value="Zn-dependent exopeptidases"/>
    <property type="match status" value="1"/>
</dbReference>
<evidence type="ECO:0000256" key="6">
    <source>
        <dbReference type="ARBA" id="ARBA00023049"/>
    </source>
</evidence>
<dbReference type="SUPFAM" id="SSF47090">
    <property type="entry name" value="PGBD-like"/>
    <property type="match status" value="1"/>
</dbReference>
<proteinExistence type="inferred from homology"/>
<evidence type="ECO:0000259" key="9">
    <source>
        <dbReference type="PROSITE" id="PS52035"/>
    </source>
</evidence>
<evidence type="ECO:0000313" key="11">
    <source>
        <dbReference type="Proteomes" id="UP000190285"/>
    </source>
</evidence>
<dbReference type="SMART" id="SM00631">
    <property type="entry name" value="Zn_pept"/>
    <property type="match status" value="1"/>
</dbReference>
<dbReference type="SMART" id="SM00257">
    <property type="entry name" value="LysM"/>
    <property type="match status" value="1"/>
</dbReference>
<evidence type="ECO:0000256" key="5">
    <source>
        <dbReference type="ARBA" id="ARBA00022833"/>
    </source>
</evidence>
<evidence type="ECO:0000256" key="2">
    <source>
        <dbReference type="ARBA" id="ARBA00005988"/>
    </source>
</evidence>
<comment type="similarity">
    <text evidence="2 7">Belongs to the peptidase M14 family.</text>
</comment>
<dbReference type="InterPro" id="IPR002477">
    <property type="entry name" value="Peptidoglycan-bd-like"/>
</dbReference>
<evidence type="ECO:0000256" key="3">
    <source>
        <dbReference type="ARBA" id="ARBA00022670"/>
    </source>
</evidence>
<evidence type="ECO:0000313" key="10">
    <source>
        <dbReference type="EMBL" id="SKC84117.1"/>
    </source>
</evidence>
<dbReference type="Pfam" id="PF01476">
    <property type="entry name" value="LysM"/>
    <property type="match status" value="1"/>
</dbReference>
<dbReference type="AlphaFoldDB" id="A0A1T5M7A5"/>
<dbReference type="InterPro" id="IPR000834">
    <property type="entry name" value="Peptidase_M14"/>
</dbReference>
<dbReference type="SUPFAM" id="SSF54106">
    <property type="entry name" value="LysM domain"/>
    <property type="match status" value="1"/>
</dbReference>
<dbReference type="PANTHER" id="PTHR11705:SF143">
    <property type="entry name" value="SLL0236 PROTEIN"/>
    <property type="match status" value="1"/>
</dbReference>
<feature type="active site" description="Proton donor/acceptor" evidence="7">
    <location>
        <position position="393"/>
    </location>
</feature>
<dbReference type="GO" id="GO:0004181">
    <property type="term" value="F:metallocarboxypeptidase activity"/>
    <property type="evidence" value="ECO:0007669"/>
    <property type="project" value="InterPro"/>
</dbReference>
<keyword evidence="4" id="KW-0378">Hydrolase</keyword>
<dbReference type="STRING" id="36842.SAMN02194393_04009"/>
<dbReference type="Pfam" id="PF01471">
    <property type="entry name" value="PG_binding_1"/>
    <property type="match status" value="1"/>
</dbReference>
<dbReference type="GO" id="GO:0005615">
    <property type="term" value="C:extracellular space"/>
    <property type="evidence" value="ECO:0007669"/>
    <property type="project" value="TreeGrafter"/>
</dbReference>
<accession>A0A1T5M7A5</accession>
<dbReference type="PANTHER" id="PTHR11705">
    <property type="entry name" value="PROTEASE FAMILY M14 CARBOXYPEPTIDASE A,B"/>
    <property type="match status" value="1"/>
</dbReference>
<sequence>MRVLKLGAKGTDVMEIQALLKKIGYSPGPIDGYYGTGTRDAVIAFQKDNDLTADGIIGPQTYKIINVLLRGYDTYYIQPGDTLWEIAKNYYTTVNRIVTANPGINPYELQIGQEIIVPYGIDVVDTNIDYTYEIMERDIEGLKARYPFIEVGSAGESVLGRKLYYIRLGTGPNQVFYNGAHHSLEWITSPLLMKFIENFLKSYTDGRNIRGYNLEKIWKESSIYIIPMVNPDGINLVLNGLNRENPYYEELIKWNNGSTDFSNVWQANNRGVDLNHNYPAKWDESREAEIELGILGPGPTRYGGPFPLSEPETEAIVQFVKNHNFRLVLAYHTQGEVIYWRFNDLQPPEAKRIGELFSEVSGYRLGEVYGIASYAGMKDWFIQEYRRPGYTVEAGRGKNPLPISQFDNIYNDNEQLLLLASVV</sequence>
<gene>
    <name evidence="10" type="ORF">SAMN02194393_04009</name>
</gene>
<keyword evidence="3" id="KW-0645">Protease</keyword>
<keyword evidence="5" id="KW-0862">Zinc</keyword>
<evidence type="ECO:0000256" key="1">
    <source>
        <dbReference type="ARBA" id="ARBA00001947"/>
    </source>
</evidence>
<dbReference type="Proteomes" id="UP000190285">
    <property type="component" value="Unassembled WGS sequence"/>
</dbReference>